<name>A0A383CW26_9ZZZZ</name>
<feature type="non-terminal residue" evidence="1">
    <location>
        <position position="100"/>
    </location>
</feature>
<gene>
    <name evidence="1" type="ORF">METZ01_LOCUS489094</name>
</gene>
<dbReference type="AlphaFoldDB" id="A0A383CW26"/>
<protein>
    <submittedName>
        <fullName evidence="1">Uncharacterized protein</fullName>
    </submittedName>
</protein>
<accession>A0A383CW26</accession>
<evidence type="ECO:0000313" key="1">
    <source>
        <dbReference type="EMBL" id="SVE36240.1"/>
    </source>
</evidence>
<sequence length="100" mass="11683">MKKILNKDAGSFRDPANSVYQLIDDTGKIRIIRGLREDALKNYKELITQEFYSDLSSEGSLVETREISNKDFDKPSGNKWSGYIEHEQIPFISYPYEWPF</sequence>
<proteinExistence type="predicted"/>
<organism evidence="1">
    <name type="scientific">marine metagenome</name>
    <dbReference type="NCBI Taxonomy" id="408172"/>
    <lineage>
        <taxon>unclassified sequences</taxon>
        <taxon>metagenomes</taxon>
        <taxon>ecological metagenomes</taxon>
    </lineage>
</organism>
<reference evidence="1" key="1">
    <citation type="submission" date="2018-05" db="EMBL/GenBank/DDBJ databases">
        <authorList>
            <person name="Lanie J.A."/>
            <person name="Ng W.-L."/>
            <person name="Kazmierczak K.M."/>
            <person name="Andrzejewski T.M."/>
            <person name="Davidsen T.M."/>
            <person name="Wayne K.J."/>
            <person name="Tettelin H."/>
            <person name="Glass J.I."/>
            <person name="Rusch D."/>
            <person name="Podicherti R."/>
            <person name="Tsui H.-C.T."/>
            <person name="Winkler M.E."/>
        </authorList>
    </citation>
    <scope>NUCLEOTIDE SEQUENCE</scope>
</reference>
<dbReference type="EMBL" id="UINC01212075">
    <property type="protein sequence ID" value="SVE36240.1"/>
    <property type="molecule type" value="Genomic_DNA"/>
</dbReference>